<dbReference type="InterPro" id="IPR018510">
    <property type="entry name" value="DAP_epimerase_AS"/>
</dbReference>
<feature type="binding site" evidence="8">
    <location>
        <position position="169"/>
    </location>
    <ligand>
        <name>substrate</name>
    </ligand>
</feature>
<feature type="binding site" evidence="8">
    <location>
        <position position="59"/>
    </location>
    <ligand>
        <name>substrate</name>
    </ligand>
</feature>
<feature type="binding site" evidence="8">
    <location>
        <position position="202"/>
    </location>
    <ligand>
        <name>substrate</name>
    </ligand>
</feature>
<evidence type="ECO:0000256" key="8">
    <source>
        <dbReference type="HAMAP-Rule" id="MF_00197"/>
    </source>
</evidence>
<dbReference type="PANTHER" id="PTHR31689:SF0">
    <property type="entry name" value="DIAMINOPIMELATE EPIMERASE"/>
    <property type="match status" value="1"/>
</dbReference>
<accession>A0A212RLV1</accession>
<evidence type="ECO:0000313" key="10">
    <source>
        <dbReference type="EMBL" id="SNB73453.1"/>
    </source>
</evidence>
<gene>
    <name evidence="8" type="primary">dapF</name>
    <name evidence="10" type="ORF">SAMN06265338_105150</name>
</gene>
<dbReference type="Proteomes" id="UP000198418">
    <property type="component" value="Unassembled WGS sequence"/>
</dbReference>
<feature type="active site" evidence="9">
    <location>
        <position position="88"/>
    </location>
</feature>
<comment type="subunit">
    <text evidence="8">Homodimer.</text>
</comment>
<feature type="binding site" evidence="8">
    <location>
        <begin position="220"/>
        <end position="221"/>
    </location>
    <ligand>
        <name>substrate</name>
    </ligand>
</feature>
<dbReference type="NCBIfam" id="TIGR00652">
    <property type="entry name" value="DapF"/>
    <property type="match status" value="1"/>
</dbReference>
<keyword evidence="8" id="KW-0963">Cytoplasm</keyword>
<name>A0A212RLV1_RHOAC</name>
<feature type="binding site" evidence="8">
    <location>
        <position position="27"/>
    </location>
    <ligand>
        <name>substrate</name>
    </ligand>
</feature>
<dbReference type="HAMAP" id="MF_00197">
    <property type="entry name" value="DAP_epimerase"/>
    <property type="match status" value="1"/>
</dbReference>
<evidence type="ECO:0000256" key="9">
    <source>
        <dbReference type="PROSITE-ProRule" id="PRU10125"/>
    </source>
</evidence>
<comment type="subcellular location">
    <subcellularLocation>
        <location evidence="8">Cytoplasm</location>
    </subcellularLocation>
</comment>
<dbReference type="PROSITE" id="PS01326">
    <property type="entry name" value="DAP_EPIMERASE"/>
    <property type="match status" value="1"/>
</dbReference>
<dbReference type="GO" id="GO:0005829">
    <property type="term" value="C:cytosol"/>
    <property type="evidence" value="ECO:0007669"/>
    <property type="project" value="TreeGrafter"/>
</dbReference>
<dbReference type="GO" id="GO:0009089">
    <property type="term" value="P:lysine biosynthetic process via diaminopimelate"/>
    <property type="evidence" value="ECO:0007669"/>
    <property type="project" value="UniProtKB-UniRule"/>
</dbReference>
<reference evidence="11" key="1">
    <citation type="submission" date="2017-06" db="EMBL/GenBank/DDBJ databases">
        <authorList>
            <person name="Varghese N."/>
            <person name="Submissions S."/>
        </authorList>
    </citation>
    <scope>NUCLEOTIDE SEQUENCE [LARGE SCALE GENOMIC DNA]</scope>
    <source>
        <strain evidence="11">DSM 137</strain>
    </source>
</reference>
<dbReference type="GO" id="GO:0008837">
    <property type="term" value="F:diaminopimelate epimerase activity"/>
    <property type="evidence" value="ECO:0007669"/>
    <property type="project" value="UniProtKB-UniRule"/>
</dbReference>
<dbReference type="AlphaFoldDB" id="A0A212RLV1"/>
<dbReference type="PANTHER" id="PTHR31689">
    <property type="entry name" value="DIAMINOPIMELATE EPIMERASE, CHLOROPLASTIC"/>
    <property type="match status" value="1"/>
</dbReference>
<evidence type="ECO:0000256" key="6">
    <source>
        <dbReference type="ARBA" id="ARBA00023235"/>
    </source>
</evidence>
<dbReference type="EC" id="5.1.1.7" evidence="3 8"/>
<evidence type="ECO:0000256" key="7">
    <source>
        <dbReference type="ARBA" id="ARBA00051712"/>
    </source>
</evidence>
<keyword evidence="4 8" id="KW-0028">Amino-acid biosynthesis</keyword>
<comment type="catalytic activity">
    <reaction evidence="7 8">
        <text>(2S,6S)-2,6-diaminopimelate = meso-2,6-diaminopimelate</text>
        <dbReference type="Rhea" id="RHEA:15393"/>
        <dbReference type="ChEBI" id="CHEBI:57609"/>
        <dbReference type="ChEBI" id="CHEBI:57791"/>
        <dbReference type="EC" id="5.1.1.7"/>
    </reaction>
</comment>
<evidence type="ECO:0000256" key="3">
    <source>
        <dbReference type="ARBA" id="ARBA00013080"/>
    </source>
</evidence>
<protein>
    <recommendedName>
        <fullName evidence="3 8">Diaminopimelate epimerase</fullName>
        <shortName evidence="8">DAP epimerase</shortName>
        <ecNumber evidence="3 8">5.1.1.7</ecNumber>
    </recommendedName>
    <alternativeName>
        <fullName evidence="8">PLP-independent amino acid racemase</fullName>
    </alternativeName>
</protein>
<evidence type="ECO:0000313" key="11">
    <source>
        <dbReference type="Proteomes" id="UP000198418"/>
    </source>
</evidence>
<dbReference type="EMBL" id="FYDG01000005">
    <property type="protein sequence ID" value="SNB73453.1"/>
    <property type="molecule type" value="Genomic_DNA"/>
</dbReference>
<comment type="similarity">
    <text evidence="2 8">Belongs to the diaminopimelate epimerase family.</text>
</comment>
<comment type="function">
    <text evidence="8">Catalyzes the stereoinversion of LL-2,6-diaminopimelate (L,L-DAP) to meso-diaminopimelate (meso-DAP), a precursor of L-lysine and an essential component of the bacterial peptidoglycan.</text>
</comment>
<feature type="site" description="Could be important to modulate the pK values of the two catalytic cysteine residues" evidence="8">
    <location>
        <position position="171"/>
    </location>
</feature>
<feature type="active site" description="Proton acceptor" evidence="8">
    <location>
        <position position="229"/>
    </location>
</feature>
<evidence type="ECO:0000256" key="1">
    <source>
        <dbReference type="ARBA" id="ARBA00005196"/>
    </source>
</evidence>
<feature type="binding site" evidence="8">
    <location>
        <position position="79"/>
    </location>
    <ligand>
        <name>substrate</name>
    </ligand>
</feature>
<dbReference type="UniPathway" id="UPA00034">
    <property type="reaction ID" value="UER00025"/>
</dbReference>
<feature type="active site" description="Proton donor" evidence="8">
    <location>
        <position position="88"/>
    </location>
</feature>
<dbReference type="Gene3D" id="3.10.310.10">
    <property type="entry name" value="Diaminopimelate Epimerase, Chain A, domain 1"/>
    <property type="match status" value="2"/>
</dbReference>
<proteinExistence type="inferred from homology"/>
<organism evidence="10 11">
    <name type="scientific">Rhodoblastus acidophilus</name>
    <name type="common">Rhodopseudomonas acidophila</name>
    <dbReference type="NCBI Taxonomy" id="1074"/>
    <lineage>
        <taxon>Bacteria</taxon>
        <taxon>Pseudomonadati</taxon>
        <taxon>Pseudomonadota</taxon>
        <taxon>Alphaproteobacteria</taxon>
        <taxon>Hyphomicrobiales</taxon>
        <taxon>Rhodoblastaceae</taxon>
        <taxon>Rhodoblastus</taxon>
    </lineage>
</organism>
<feature type="binding site" evidence="8">
    <location>
        <begin position="230"/>
        <end position="231"/>
    </location>
    <ligand>
        <name>substrate</name>
    </ligand>
</feature>
<feature type="site" description="Could be important to modulate the pK values of the two catalytic cysteine residues" evidence="8">
    <location>
        <position position="220"/>
    </location>
</feature>
<dbReference type="SUPFAM" id="SSF54506">
    <property type="entry name" value="Diaminopimelate epimerase-like"/>
    <property type="match status" value="2"/>
</dbReference>
<dbReference type="RefSeq" id="WP_088520925.1">
    <property type="nucleotide sequence ID" value="NZ_FYDG01000005.1"/>
</dbReference>
<evidence type="ECO:0000256" key="5">
    <source>
        <dbReference type="ARBA" id="ARBA00023154"/>
    </source>
</evidence>
<evidence type="ECO:0000256" key="4">
    <source>
        <dbReference type="ARBA" id="ARBA00022605"/>
    </source>
</evidence>
<comment type="pathway">
    <text evidence="1 8">Amino-acid biosynthesis; L-lysine biosynthesis via DAP pathway; DL-2,6-diaminopimelate from LL-2,6-diaminopimelate: step 1/1.</text>
</comment>
<dbReference type="OrthoDB" id="9805408at2"/>
<evidence type="ECO:0000256" key="2">
    <source>
        <dbReference type="ARBA" id="ARBA00010219"/>
    </source>
</evidence>
<feature type="binding site" evidence="8">
    <location>
        <begin position="89"/>
        <end position="90"/>
    </location>
    <ligand>
        <name>substrate</name>
    </ligand>
</feature>
<sequence length="294" mass="31309">MDDRRSNAFAENPLVGRAVHKMNGAGNAILVLDLRGAGFLPRPEDARALARAPGLGYDQMMVLGDAADAGEAAFMTIFNQDGSLSAACGNGTRCVAHYLAEQTGATELRLATSAGKLFVRREGPLAYMVDMGAPRLDWRDIPLAREADTACVDLAAFGLPPASCVSMGNPHAIFFVERIEDFDLAAIGPRLEHDPMFPQRANISLAQSLAPDHIRLQVWERGTGLTLACGTAACATGVAAARAGRAGRRVKISLPGGDLLIHWREADDHVEMTGPVQVEFSQTLDAAIFSGRDD</sequence>
<keyword evidence="11" id="KW-1185">Reference proteome</keyword>
<dbReference type="Pfam" id="PF01678">
    <property type="entry name" value="DAP_epimerase"/>
    <property type="match status" value="2"/>
</dbReference>
<dbReference type="InterPro" id="IPR001653">
    <property type="entry name" value="DAP_epimerase_DapF"/>
</dbReference>
<keyword evidence="6 8" id="KW-0413">Isomerase</keyword>
<keyword evidence="5 8" id="KW-0457">Lysine biosynthesis</keyword>